<reference evidence="11" key="1">
    <citation type="submission" date="2018-05" db="EMBL/GenBank/DDBJ databases">
        <authorList>
            <person name="Lanie J.A."/>
            <person name="Ng W.-L."/>
            <person name="Kazmierczak K.M."/>
            <person name="Andrzejewski T.M."/>
            <person name="Davidsen T.M."/>
            <person name="Wayne K.J."/>
            <person name="Tettelin H."/>
            <person name="Glass J.I."/>
            <person name="Rusch D."/>
            <person name="Podicherti R."/>
            <person name="Tsui H.-C.T."/>
            <person name="Winkler M.E."/>
        </authorList>
    </citation>
    <scope>NUCLEOTIDE SEQUENCE</scope>
</reference>
<organism evidence="11">
    <name type="scientific">marine metagenome</name>
    <dbReference type="NCBI Taxonomy" id="408172"/>
    <lineage>
        <taxon>unclassified sequences</taxon>
        <taxon>metagenomes</taxon>
        <taxon>ecological metagenomes</taxon>
    </lineage>
</organism>
<evidence type="ECO:0000256" key="4">
    <source>
        <dbReference type="ARBA" id="ARBA00013126"/>
    </source>
</evidence>
<keyword evidence="5" id="KW-0479">Metal-binding</keyword>
<comment type="similarity">
    <text evidence="3">Belongs to the isocitrate and isopropylmalate dehydrogenases family.</text>
</comment>
<sequence length="357" mass="38868">MAEYKVAVIPGDGVGLEVIEEGRKALEAVAGVTAGLSFQFTEFPWGSEFYRETGKLMPDDGIETLKAFDTILFGAVGDPNIPDHITLHGLLLPMRRSFDQGVCIRPAYLYPGVESPLSGKKAGDIDMVIFRENTEGEYAPVGGRLYPGTAHETVVQTNMFTRRSTERIIRAAFEYCVRRNKRKKVTSVTKSNAQSFGMVFWDEVFADVADDFPQIETESLLVDRAAMDLVRWPEDFDVMVASNLFADILSDIAAVVTGSMGLAPSANINPEKQYPSLFEPVHGAAFDIMGKGIANPLATVSAVAMMLDHLGEQEAAERVDRAVARCLEQRTVLTVDLGGTASTSEMGDEAASLIREG</sequence>
<evidence type="ECO:0000259" key="10">
    <source>
        <dbReference type="SMART" id="SM01329"/>
    </source>
</evidence>
<dbReference type="EMBL" id="UINC01008339">
    <property type="protein sequence ID" value="SVA37552.1"/>
    <property type="molecule type" value="Genomic_DNA"/>
</dbReference>
<dbReference type="AlphaFoldDB" id="A0A381VB09"/>
<dbReference type="GO" id="GO:0046553">
    <property type="term" value="F:D-malate dehydrogenase (decarboxylating) (NAD+) activity"/>
    <property type="evidence" value="ECO:0007669"/>
    <property type="project" value="UniProtKB-EC"/>
</dbReference>
<dbReference type="PANTHER" id="PTHR43275:SF1">
    <property type="entry name" value="D-MALATE DEHYDROGENASE [DECARBOXYLATING]"/>
    <property type="match status" value="1"/>
</dbReference>
<dbReference type="EC" id="1.1.1.83" evidence="4"/>
<evidence type="ECO:0000256" key="3">
    <source>
        <dbReference type="ARBA" id="ARBA00007769"/>
    </source>
</evidence>
<dbReference type="GO" id="GO:0051287">
    <property type="term" value="F:NAD binding"/>
    <property type="evidence" value="ECO:0007669"/>
    <property type="project" value="InterPro"/>
</dbReference>
<gene>
    <name evidence="11" type="ORF">METZ01_LOCUS90406</name>
</gene>
<dbReference type="GO" id="GO:0000287">
    <property type="term" value="F:magnesium ion binding"/>
    <property type="evidence" value="ECO:0007669"/>
    <property type="project" value="InterPro"/>
</dbReference>
<evidence type="ECO:0000256" key="8">
    <source>
        <dbReference type="ARBA" id="ARBA00023211"/>
    </source>
</evidence>
<dbReference type="InterPro" id="IPR011829">
    <property type="entry name" value="TTC_DH"/>
</dbReference>
<dbReference type="SMART" id="SM01329">
    <property type="entry name" value="Iso_dh"/>
    <property type="match status" value="1"/>
</dbReference>
<proteinExistence type="inferred from homology"/>
<evidence type="ECO:0000256" key="9">
    <source>
        <dbReference type="ARBA" id="ARBA00049301"/>
    </source>
</evidence>
<evidence type="ECO:0000256" key="6">
    <source>
        <dbReference type="ARBA" id="ARBA00023002"/>
    </source>
</evidence>
<dbReference type="PROSITE" id="PS00470">
    <property type="entry name" value="IDH_IMDH"/>
    <property type="match status" value="1"/>
</dbReference>
<dbReference type="Gene3D" id="3.40.718.10">
    <property type="entry name" value="Isopropylmalate Dehydrogenase"/>
    <property type="match status" value="1"/>
</dbReference>
<comment type="catalytic activity">
    <reaction evidence="9">
        <text>(R)-malate + NAD(+) = pyruvate + CO2 + NADH</text>
        <dbReference type="Rhea" id="RHEA:18365"/>
        <dbReference type="ChEBI" id="CHEBI:15361"/>
        <dbReference type="ChEBI" id="CHEBI:15588"/>
        <dbReference type="ChEBI" id="CHEBI:16526"/>
        <dbReference type="ChEBI" id="CHEBI:57540"/>
        <dbReference type="ChEBI" id="CHEBI:57945"/>
        <dbReference type="EC" id="1.1.1.83"/>
    </reaction>
</comment>
<dbReference type="InterPro" id="IPR019818">
    <property type="entry name" value="IsoCit/isopropylmalate_DH_CS"/>
</dbReference>
<dbReference type="SUPFAM" id="SSF53659">
    <property type="entry name" value="Isocitrate/Isopropylmalate dehydrogenase-like"/>
    <property type="match status" value="1"/>
</dbReference>
<name>A0A381VB09_9ZZZZ</name>
<dbReference type="InterPro" id="IPR024084">
    <property type="entry name" value="IsoPropMal-DH-like_dom"/>
</dbReference>
<evidence type="ECO:0000256" key="1">
    <source>
        <dbReference type="ARBA" id="ARBA00001936"/>
    </source>
</evidence>
<keyword evidence="6" id="KW-0560">Oxidoreductase</keyword>
<evidence type="ECO:0000256" key="2">
    <source>
        <dbReference type="ARBA" id="ARBA00001946"/>
    </source>
</evidence>
<dbReference type="InterPro" id="IPR050501">
    <property type="entry name" value="ICDH/IPMDH"/>
</dbReference>
<evidence type="ECO:0000256" key="7">
    <source>
        <dbReference type="ARBA" id="ARBA00023027"/>
    </source>
</evidence>
<dbReference type="PANTHER" id="PTHR43275">
    <property type="entry name" value="D-MALATE DEHYDROGENASE [DECARBOXYLATING]"/>
    <property type="match status" value="1"/>
</dbReference>
<keyword evidence="7" id="KW-0520">NAD</keyword>
<comment type="cofactor">
    <cofactor evidence="1">
        <name>Mn(2+)</name>
        <dbReference type="ChEBI" id="CHEBI:29035"/>
    </cofactor>
</comment>
<protein>
    <recommendedName>
        <fullName evidence="4">D-malate dehydrogenase (decarboxylating)</fullName>
        <ecNumber evidence="4">1.1.1.83</ecNumber>
    </recommendedName>
</protein>
<dbReference type="Pfam" id="PF00180">
    <property type="entry name" value="Iso_dh"/>
    <property type="match status" value="1"/>
</dbReference>
<accession>A0A381VB09</accession>
<comment type="cofactor">
    <cofactor evidence="2">
        <name>Mg(2+)</name>
        <dbReference type="ChEBI" id="CHEBI:18420"/>
    </cofactor>
</comment>
<evidence type="ECO:0000256" key="5">
    <source>
        <dbReference type="ARBA" id="ARBA00022723"/>
    </source>
</evidence>
<dbReference type="NCBIfam" id="TIGR02089">
    <property type="entry name" value="TTC"/>
    <property type="match status" value="1"/>
</dbReference>
<evidence type="ECO:0000313" key="11">
    <source>
        <dbReference type="EMBL" id="SVA37552.1"/>
    </source>
</evidence>
<feature type="domain" description="Isopropylmalate dehydrogenase-like" evidence="10">
    <location>
        <begin position="5"/>
        <end position="350"/>
    </location>
</feature>
<keyword evidence="8" id="KW-0464">Manganese</keyword>